<comment type="similarity">
    <text evidence="1">Belongs to the N(4)/N(6)-methyltransferase family. N(4) subfamily.</text>
</comment>
<dbReference type="SUPFAM" id="SSF53335">
    <property type="entry name" value="S-adenosyl-L-methionine-dependent methyltransferases"/>
    <property type="match status" value="1"/>
</dbReference>
<evidence type="ECO:0000256" key="2">
    <source>
        <dbReference type="ARBA" id="ARBA00022603"/>
    </source>
</evidence>
<dbReference type="GO" id="GO:0003677">
    <property type="term" value="F:DNA binding"/>
    <property type="evidence" value="ECO:0007669"/>
    <property type="project" value="UniProtKB-KW"/>
</dbReference>
<evidence type="ECO:0000256" key="1">
    <source>
        <dbReference type="ARBA" id="ARBA00010203"/>
    </source>
</evidence>
<proteinExistence type="inferred from homology"/>
<dbReference type="REBASE" id="836134">
    <property type="entry name" value="M.Tsp80ORF24095P"/>
</dbReference>
<gene>
    <name evidence="10" type="ORF">P8935_24095</name>
</gene>
<organism evidence="10">
    <name type="scientific">Telmatobacter sp. DSM 110680</name>
    <dbReference type="NCBI Taxonomy" id="3036704"/>
    <lineage>
        <taxon>Bacteria</taxon>
        <taxon>Pseudomonadati</taxon>
        <taxon>Acidobacteriota</taxon>
        <taxon>Terriglobia</taxon>
        <taxon>Terriglobales</taxon>
        <taxon>Acidobacteriaceae</taxon>
        <taxon>Telmatobacter</taxon>
    </lineage>
</organism>
<dbReference type="InterPro" id="IPR001091">
    <property type="entry name" value="RM_Methyltransferase"/>
</dbReference>
<dbReference type="GO" id="GO:0015667">
    <property type="term" value="F:site-specific DNA-methyltransferase (cytosine-N4-specific) activity"/>
    <property type="evidence" value="ECO:0007669"/>
    <property type="project" value="UniProtKB-EC"/>
</dbReference>
<dbReference type="GO" id="GO:0032259">
    <property type="term" value="P:methylation"/>
    <property type="evidence" value="ECO:0007669"/>
    <property type="project" value="UniProtKB-KW"/>
</dbReference>
<evidence type="ECO:0000256" key="7">
    <source>
        <dbReference type="ARBA" id="ARBA00049120"/>
    </source>
</evidence>
<keyword evidence="3 10" id="KW-0808">Transferase</keyword>
<feature type="domain" description="DNA methylase N-4/N-6" evidence="9">
    <location>
        <begin position="71"/>
        <end position="337"/>
    </location>
</feature>
<dbReference type="PRINTS" id="PR00508">
    <property type="entry name" value="S21N4MTFRASE"/>
</dbReference>
<dbReference type="GO" id="GO:0008170">
    <property type="term" value="F:N-methyltransferase activity"/>
    <property type="evidence" value="ECO:0007669"/>
    <property type="project" value="InterPro"/>
</dbReference>
<evidence type="ECO:0000256" key="4">
    <source>
        <dbReference type="ARBA" id="ARBA00022691"/>
    </source>
</evidence>
<evidence type="ECO:0000256" key="8">
    <source>
        <dbReference type="RuleBase" id="RU362026"/>
    </source>
</evidence>
<dbReference type="PROSITE" id="PS00093">
    <property type="entry name" value="N4_MTASE"/>
    <property type="match status" value="1"/>
</dbReference>
<dbReference type="Gene3D" id="3.40.50.150">
    <property type="entry name" value="Vaccinia Virus protein VP39"/>
    <property type="match status" value="1"/>
</dbReference>
<evidence type="ECO:0000256" key="3">
    <source>
        <dbReference type="ARBA" id="ARBA00022679"/>
    </source>
</evidence>
<dbReference type="GO" id="GO:0009307">
    <property type="term" value="P:DNA restriction-modification system"/>
    <property type="evidence" value="ECO:0007669"/>
    <property type="project" value="UniProtKB-KW"/>
</dbReference>
<accession>A0AAU7DJT5</accession>
<dbReference type="EC" id="2.1.1.-" evidence="8"/>
<dbReference type="InterPro" id="IPR002941">
    <property type="entry name" value="DNA_methylase_N4/N6"/>
</dbReference>
<reference evidence="10" key="1">
    <citation type="submission" date="2023-03" db="EMBL/GenBank/DDBJ databases">
        <title>Edaphobacter sp.</title>
        <authorList>
            <person name="Huber K.J."/>
            <person name="Papendorf J."/>
            <person name="Pilke C."/>
            <person name="Bunk B."/>
            <person name="Sproeer C."/>
            <person name="Pester M."/>
        </authorList>
    </citation>
    <scope>NUCLEOTIDE SEQUENCE</scope>
    <source>
        <strain evidence="10">DSM 110680</strain>
    </source>
</reference>
<evidence type="ECO:0000259" key="9">
    <source>
        <dbReference type="Pfam" id="PF01555"/>
    </source>
</evidence>
<evidence type="ECO:0000256" key="6">
    <source>
        <dbReference type="ARBA" id="ARBA00023125"/>
    </source>
</evidence>
<keyword evidence="4" id="KW-0949">S-adenosyl-L-methionine</keyword>
<evidence type="ECO:0000256" key="5">
    <source>
        <dbReference type="ARBA" id="ARBA00022747"/>
    </source>
</evidence>
<dbReference type="EMBL" id="CP121196">
    <property type="protein sequence ID" value="XBH17636.1"/>
    <property type="molecule type" value="Genomic_DNA"/>
</dbReference>
<dbReference type="InterPro" id="IPR029063">
    <property type="entry name" value="SAM-dependent_MTases_sf"/>
</dbReference>
<dbReference type="RefSeq" id="WP_348262860.1">
    <property type="nucleotide sequence ID" value="NZ_CP121196.1"/>
</dbReference>
<keyword evidence="6" id="KW-0238">DNA-binding</keyword>
<protein>
    <recommendedName>
        <fullName evidence="8">Methyltransferase</fullName>
        <ecNumber evidence="8">2.1.1.-</ecNumber>
    </recommendedName>
</protein>
<comment type="catalytic activity">
    <reaction evidence="7">
        <text>a 2'-deoxycytidine in DNA + S-adenosyl-L-methionine = an N(4)-methyl-2'-deoxycytidine in DNA + S-adenosyl-L-homocysteine + H(+)</text>
        <dbReference type="Rhea" id="RHEA:16857"/>
        <dbReference type="Rhea" id="RHEA-COMP:11369"/>
        <dbReference type="Rhea" id="RHEA-COMP:13674"/>
        <dbReference type="ChEBI" id="CHEBI:15378"/>
        <dbReference type="ChEBI" id="CHEBI:57856"/>
        <dbReference type="ChEBI" id="CHEBI:59789"/>
        <dbReference type="ChEBI" id="CHEBI:85452"/>
        <dbReference type="ChEBI" id="CHEBI:137933"/>
        <dbReference type="EC" id="2.1.1.113"/>
    </reaction>
</comment>
<evidence type="ECO:0000313" key="10">
    <source>
        <dbReference type="EMBL" id="XBH17636.1"/>
    </source>
</evidence>
<dbReference type="Pfam" id="PF01555">
    <property type="entry name" value="N6_N4_Mtase"/>
    <property type="match status" value="1"/>
</dbReference>
<sequence length="350" mass="39470">MPRKLPNYPNTMQDTPLAVPNKIADEEPPLVVREDHPRHLLVREPAYVTPLGAAYAADSLDVLRGLPTGSVNLVVTSPPYALHFKKAYGNVAKDSYINWFLPFAREILRVLAEDGSFVLNIGGSYNKGTPTRSIYHYKLLIALVEEVGFHLSQECFWYNPAKMPVPAEWVTVRRIRIKDSVEYVWWLSKTAWPKASNLKVLKEYSEDMLRLNRNGVRETVRPSGHVIRQSWDKVHAGGAIPANIVEEQLNEADSLLKFGNNSANDEYTMMCKKAGLNIHPARFPAALPSFFIRLLTDANDLVFDPFAGSNTAGAVSEELGRRWIASEQLDEYVQASKFRFRAAIEQPTLF</sequence>
<name>A0AAU7DJT5_9BACT</name>
<dbReference type="AlphaFoldDB" id="A0AAU7DJT5"/>
<keyword evidence="5" id="KW-0680">Restriction system</keyword>
<dbReference type="InterPro" id="IPR017985">
    <property type="entry name" value="MeTrfase_CN4_CS"/>
</dbReference>
<keyword evidence="2 10" id="KW-0489">Methyltransferase</keyword>